<dbReference type="InterPro" id="IPR001286">
    <property type="entry name" value="Glyco_hydro_59"/>
</dbReference>
<dbReference type="EMBL" id="SOAW01000001">
    <property type="protein sequence ID" value="TDT33296.1"/>
    <property type="molecule type" value="Genomic_DNA"/>
</dbReference>
<evidence type="ECO:0000259" key="2">
    <source>
        <dbReference type="Pfam" id="PF02057"/>
    </source>
</evidence>
<dbReference type="PANTHER" id="PTHR15172:SF1">
    <property type="entry name" value="GALACTOCEREBROSIDASE"/>
    <property type="match status" value="1"/>
</dbReference>
<gene>
    <name evidence="3" type="ORF">CLV29_0903</name>
</gene>
<dbReference type="GO" id="GO:0006683">
    <property type="term" value="P:galactosylceramide catabolic process"/>
    <property type="evidence" value="ECO:0007669"/>
    <property type="project" value="InterPro"/>
</dbReference>
<accession>A0A4R7J8Y2</accession>
<dbReference type="InterPro" id="IPR049161">
    <property type="entry name" value="GH59_cat"/>
</dbReference>
<dbReference type="GO" id="GO:0004336">
    <property type="term" value="F:galactosylceramidase activity"/>
    <property type="evidence" value="ECO:0007669"/>
    <property type="project" value="InterPro"/>
</dbReference>
<dbReference type="Proteomes" id="UP000295371">
    <property type="component" value="Unassembled WGS sequence"/>
</dbReference>
<feature type="chain" id="PRO_5020523610" evidence="1">
    <location>
        <begin position="37"/>
        <end position="429"/>
    </location>
</feature>
<feature type="signal peptide" evidence="1">
    <location>
        <begin position="1"/>
        <end position="36"/>
    </location>
</feature>
<proteinExistence type="predicted"/>
<dbReference type="GO" id="GO:0005764">
    <property type="term" value="C:lysosome"/>
    <property type="evidence" value="ECO:0007669"/>
    <property type="project" value="TreeGrafter"/>
</dbReference>
<keyword evidence="4" id="KW-1185">Reference proteome</keyword>
<evidence type="ECO:0000313" key="4">
    <source>
        <dbReference type="Proteomes" id="UP000295371"/>
    </source>
</evidence>
<evidence type="ECO:0000256" key="1">
    <source>
        <dbReference type="SAM" id="SignalP"/>
    </source>
</evidence>
<dbReference type="SUPFAM" id="SSF51445">
    <property type="entry name" value="(Trans)glycosidases"/>
    <property type="match status" value="1"/>
</dbReference>
<sequence>MTTKSSPTTRWVRYGLATALSTGLLMSPLSTHSGHAAPDEDAPIEVVVNGDDIATDSDEGLTFKGFGVLTANSTSAVLLDYKAQHPEEYARLLRILFGGDNPIMNHVKIEMGNDRNNSTGPDPATMRTADEEANVRRHPGFQLAADAKRLNPDLKVSILRWNAPGWVEDNDDIYTWYKNTILAAHREYGYMIDYVNPGVNEHAADLEWTKEFSERVRTDSTGYVSDDRRLAGFRKGERKQFNQIETVISDEVSVGTFGDEMIDDEELREAVGASGYHYNTNDDGAGNFTALAEEHNEQIWNSEAQATFSNTSFRRYNNTADPATEGTGIGGNGSALEMANTIVKGFVNSRRSHFIYQPAIGSFYEGGQYSYKELVSARDPWSGWIHPARPADRGSPNRPTTEVWLFCSTSAASPTPAGRTAGAATRSGG</sequence>
<dbReference type="RefSeq" id="WP_243831719.1">
    <property type="nucleotide sequence ID" value="NZ_SOAW01000001.1"/>
</dbReference>
<evidence type="ECO:0000313" key="3">
    <source>
        <dbReference type="EMBL" id="TDT33296.1"/>
    </source>
</evidence>
<dbReference type="Pfam" id="PF02057">
    <property type="entry name" value="Glyco_hydro_59"/>
    <property type="match status" value="1"/>
</dbReference>
<name>A0A4R7J8Y2_9ACTN</name>
<reference evidence="3 4" key="1">
    <citation type="submission" date="2019-03" db="EMBL/GenBank/DDBJ databases">
        <title>Genomic Encyclopedia of Archaeal and Bacterial Type Strains, Phase II (KMG-II): from individual species to whole genera.</title>
        <authorList>
            <person name="Goeker M."/>
        </authorList>
    </citation>
    <scope>NUCLEOTIDE SEQUENCE [LARGE SCALE GENOMIC DNA]</scope>
    <source>
        <strain evidence="3 4">DSM 24323</strain>
    </source>
</reference>
<dbReference type="InterPro" id="IPR017853">
    <property type="entry name" value="GH"/>
</dbReference>
<feature type="domain" description="Glycosyl hydrolase family 59 catalytic" evidence="2">
    <location>
        <begin position="63"/>
        <end position="386"/>
    </location>
</feature>
<protein>
    <submittedName>
        <fullName evidence="3">Glycosyl hydrolase family 59</fullName>
    </submittedName>
</protein>
<keyword evidence="1" id="KW-0732">Signal</keyword>
<dbReference type="PANTHER" id="PTHR15172">
    <property type="entry name" value="GALACTOCEREBROSIDASE"/>
    <property type="match status" value="1"/>
</dbReference>
<dbReference type="Gene3D" id="3.20.20.80">
    <property type="entry name" value="Glycosidases"/>
    <property type="match status" value="1"/>
</dbReference>
<dbReference type="AlphaFoldDB" id="A0A4R7J8Y2"/>
<organism evidence="3 4">
    <name type="scientific">Naumannella halotolerans</name>
    <dbReference type="NCBI Taxonomy" id="993414"/>
    <lineage>
        <taxon>Bacteria</taxon>
        <taxon>Bacillati</taxon>
        <taxon>Actinomycetota</taxon>
        <taxon>Actinomycetes</taxon>
        <taxon>Propionibacteriales</taxon>
        <taxon>Propionibacteriaceae</taxon>
        <taxon>Naumannella</taxon>
    </lineage>
</organism>
<comment type="caution">
    <text evidence="3">The sequence shown here is derived from an EMBL/GenBank/DDBJ whole genome shotgun (WGS) entry which is preliminary data.</text>
</comment>
<dbReference type="GO" id="GO:0016020">
    <property type="term" value="C:membrane"/>
    <property type="evidence" value="ECO:0007669"/>
    <property type="project" value="GOC"/>
</dbReference>
<keyword evidence="3" id="KW-0378">Hydrolase</keyword>